<comment type="caution">
    <text evidence="1">The sequence shown here is derived from an EMBL/GenBank/DDBJ whole genome shotgun (WGS) entry which is preliminary data.</text>
</comment>
<accession>A0A2S7K769</accession>
<sequence length="334" mass="37603">MQIGPEIVTASLLVAEDVLKLTTEQKSSRRSCEYYGRVDGNSSTLMLNTGTSAPRCVPKASIDLTRNGLNNVTVTVDEESELLKTITLELMAGPLPPESYATFGDDVAVGDIVVGMTEDEIDAILVSERGLEKKDKIFMLPKGLETTWFYESMTDTRSDQYIIDYYPDINDGKMRAMIVRRSVGAMKGANVGIDVPTYISAFNSKFGEVQQQRSTNGNRWETMRSYQPDGTLIQKYNADYKRECPDLPYQSLDITRFKVDGRSMYIEPKCGVSVINTTVYDRESGMVERYDLTMFAPRRLMNWFWSEVGAQNHSEIADWIATRESQPKSGDVDL</sequence>
<evidence type="ECO:0000313" key="1">
    <source>
        <dbReference type="EMBL" id="PQA88298.1"/>
    </source>
</evidence>
<organism evidence="1 2">
    <name type="scientific">Hyphococcus luteus</name>
    <dbReference type="NCBI Taxonomy" id="2058213"/>
    <lineage>
        <taxon>Bacteria</taxon>
        <taxon>Pseudomonadati</taxon>
        <taxon>Pseudomonadota</taxon>
        <taxon>Alphaproteobacteria</taxon>
        <taxon>Parvularculales</taxon>
        <taxon>Parvularculaceae</taxon>
        <taxon>Hyphococcus</taxon>
    </lineage>
</organism>
<dbReference type="AlphaFoldDB" id="A0A2S7K769"/>
<reference evidence="1 2" key="1">
    <citation type="submission" date="2017-12" db="EMBL/GenBank/DDBJ databases">
        <authorList>
            <person name="Hurst M.R.H."/>
        </authorList>
    </citation>
    <scope>NUCLEOTIDE SEQUENCE [LARGE SCALE GENOMIC DNA]</scope>
    <source>
        <strain evidence="1 2">SY-3-19</strain>
    </source>
</reference>
<protein>
    <submittedName>
        <fullName evidence="1">Uncharacterized protein</fullName>
    </submittedName>
</protein>
<keyword evidence="2" id="KW-1185">Reference proteome</keyword>
<evidence type="ECO:0000313" key="2">
    <source>
        <dbReference type="Proteomes" id="UP000239504"/>
    </source>
</evidence>
<name>A0A2S7K769_9PROT</name>
<gene>
    <name evidence="1" type="ORF">CW354_08340</name>
</gene>
<dbReference type="Proteomes" id="UP000239504">
    <property type="component" value="Unassembled WGS sequence"/>
</dbReference>
<dbReference type="EMBL" id="PJCH01000005">
    <property type="protein sequence ID" value="PQA88298.1"/>
    <property type="molecule type" value="Genomic_DNA"/>
</dbReference>
<proteinExistence type="predicted"/>